<evidence type="ECO:0000256" key="1">
    <source>
        <dbReference type="SAM" id="MobiDB-lite"/>
    </source>
</evidence>
<dbReference type="SMART" id="SM00860">
    <property type="entry name" value="SMI1_KNR4"/>
    <property type="match status" value="1"/>
</dbReference>
<dbReference type="EMBL" id="PUHY01000005">
    <property type="protein sequence ID" value="PQO37539.1"/>
    <property type="molecule type" value="Genomic_DNA"/>
</dbReference>
<evidence type="ECO:0000313" key="3">
    <source>
        <dbReference type="EMBL" id="PQO37539.1"/>
    </source>
</evidence>
<evidence type="ECO:0000313" key="4">
    <source>
        <dbReference type="Proteomes" id="UP000238322"/>
    </source>
</evidence>
<evidence type="ECO:0000259" key="2">
    <source>
        <dbReference type="SMART" id="SM00860"/>
    </source>
</evidence>
<feature type="domain" description="Knr4/Smi1-like" evidence="2">
    <location>
        <begin position="56"/>
        <end position="163"/>
    </location>
</feature>
<name>A0A2S8FZB5_9BACT</name>
<comment type="caution">
    <text evidence="3">The sequence shown here is derived from an EMBL/GenBank/DDBJ whole genome shotgun (WGS) entry which is preliminary data.</text>
</comment>
<dbReference type="SUPFAM" id="SSF160631">
    <property type="entry name" value="SMI1/KNR4-like"/>
    <property type="match status" value="1"/>
</dbReference>
<sequence>MSSSNRRLESAPAPSSKPGWNTGEDRLTNGNHMFHFLTSIMRDGTGEPDFPNVRFPVTAEDIESAERRIGNPFPEQLRKFFCQIGSGFLKAPQSDTSRTDFKYINRFLDPDEVAELFLGEDEDIFPSEGFDDGELPFFEIGDRLYLVLRDGQVCWPFGDVISQNLLAFVTELANNPRFYHEAYGLE</sequence>
<proteinExistence type="predicted"/>
<feature type="region of interest" description="Disordered" evidence="1">
    <location>
        <begin position="1"/>
        <end position="26"/>
    </location>
</feature>
<accession>A0A2S8FZB5</accession>
<gene>
    <name evidence="3" type="ORF">C5Y83_06230</name>
</gene>
<dbReference type="InterPro" id="IPR037883">
    <property type="entry name" value="Knr4/Smi1-like_sf"/>
</dbReference>
<dbReference type="AlphaFoldDB" id="A0A2S8FZB5"/>
<dbReference type="InterPro" id="IPR018958">
    <property type="entry name" value="Knr4/Smi1-like_dom"/>
</dbReference>
<reference evidence="3 4" key="1">
    <citation type="submission" date="2018-02" db="EMBL/GenBank/DDBJ databases">
        <title>Comparative genomes isolates from brazilian mangrove.</title>
        <authorList>
            <person name="Araujo J.E."/>
            <person name="Taketani R.G."/>
            <person name="Silva M.C.P."/>
            <person name="Loureco M.V."/>
            <person name="Andreote F.D."/>
        </authorList>
    </citation>
    <scope>NUCLEOTIDE SEQUENCE [LARGE SCALE GENOMIC DNA]</scope>
    <source>
        <strain evidence="3 4">Hex-1 MGV</strain>
    </source>
</reference>
<organism evidence="3 4">
    <name type="scientific">Blastopirellula marina</name>
    <dbReference type="NCBI Taxonomy" id="124"/>
    <lineage>
        <taxon>Bacteria</taxon>
        <taxon>Pseudomonadati</taxon>
        <taxon>Planctomycetota</taxon>
        <taxon>Planctomycetia</taxon>
        <taxon>Pirellulales</taxon>
        <taxon>Pirellulaceae</taxon>
        <taxon>Blastopirellula</taxon>
    </lineage>
</organism>
<dbReference type="Proteomes" id="UP000238322">
    <property type="component" value="Unassembled WGS sequence"/>
</dbReference>
<dbReference type="Pfam" id="PF09346">
    <property type="entry name" value="SMI1_KNR4"/>
    <property type="match status" value="1"/>
</dbReference>
<protein>
    <recommendedName>
        <fullName evidence="2">Knr4/Smi1-like domain-containing protein</fullName>
    </recommendedName>
</protein>